<dbReference type="OrthoDB" id="8451349at2"/>
<gene>
    <name evidence="1" type="ORF">SAMN06295937_1011161</name>
</gene>
<dbReference type="EMBL" id="FUYP01000011">
    <property type="protein sequence ID" value="SKB63460.1"/>
    <property type="molecule type" value="Genomic_DNA"/>
</dbReference>
<name>A0A1T5CW80_9SPHN</name>
<evidence type="ECO:0000313" key="1">
    <source>
        <dbReference type="EMBL" id="SKB63460.1"/>
    </source>
</evidence>
<dbReference type="RefSeq" id="WP_079638758.1">
    <property type="nucleotide sequence ID" value="NZ_FUYP01000011.1"/>
</dbReference>
<dbReference type="GO" id="GO:0003676">
    <property type="term" value="F:nucleic acid binding"/>
    <property type="evidence" value="ECO:0007669"/>
    <property type="project" value="InterPro"/>
</dbReference>
<dbReference type="Proteomes" id="UP000190044">
    <property type="component" value="Unassembled WGS sequence"/>
</dbReference>
<sequence>MARKNDGKDAQHAFFEAMRKRPGVVIERFWDQSDLRGLNGGRAVADFAKPADFLVTQNAQIEYAEVKSVQSATSFPFSNIERGQRSAALRQAMVGGPYNFYIFSYGLGQWFKMTAQFFSEAVAAGKASAKFKDLSPWQL</sequence>
<reference evidence="2" key="1">
    <citation type="submission" date="2017-02" db="EMBL/GenBank/DDBJ databases">
        <authorList>
            <person name="Varghese N."/>
            <person name="Submissions S."/>
        </authorList>
    </citation>
    <scope>NUCLEOTIDE SEQUENCE [LARGE SCALE GENOMIC DNA]</scope>
    <source>
        <strain evidence="2">R11H</strain>
    </source>
</reference>
<dbReference type="InterPro" id="IPR011856">
    <property type="entry name" value="tRNA_endonuc-like_dom_sf"/>
</dbReference>
<organism evidence="1 2">
    <name type="scientific">Sphingopyxis flava</name>
    <dbReference type="NCBI Taxonomy" id="1507287"/>
    <lineage>
        <taxon>Bacteria</taxon>
        <taxon>Pseudomonadati</taxon>
        <taxon>Pseudomonadota</taxon>
        <taxon>Alphaproteobacteria</taxon>
        <taxon>Sphingomonadales</taxon>
        <taxon>Sphingomonadaceae</taxon>
        <taxon>Sphingopyxis</taxon>
    </lineage>
</organism>
<dbReference type="AlphaFoldDB" id="A0A1T5CW80"/>
<proteinExistence type="predicted"/>
<accession>A0A1T5CW80</accession>
<protein>
    <submittedName>
        <fullName evidence="1">Uncharacterized protein</fullName>
    </submittedName>
</protein>
<dbReference type="Gene3D" id="3.40.1350.10">
    <property type="match status" value="1"/>
</dbReference>
<evidence type="ECO:0000313" key="2">
    <source>
        <dbReference type="Proteomes" id="UP000190044"/>
    </source>
</evidence>
<keyword evidence="2" id="KW-1185">Reference proteome</keyword>